<dbReference type="EMBL" id="AVPE01000002">
    <property type="protein sequence ID" value="KGX93404.1"/>
    <property type="molecule type" value="Genomic_DNA"/>
</dbReference>
<keyword evidence="1" id="KW-0812">Transmembrane</keyword>
<dbReference type="STRING" id="1385510.GCA_000425205_00937"/>
<gene>
    <name evidence="2" type="ORF">N781_10135</name>
</gene>
<feature type="transmembrane region" description="Helical" evidence="1">
    <location>
        <begin position="6"/>
        <end position="21"/>
    </location>
</feature>
<evidence type="ECO:0000313" key="3">
    <source>
        <dbReference type="Proteomes" id="UP000030528"/>
    </source>
</evidence>
<evidence type="ECO:0000256" key="1">
    <source>
        <dbReference type="SAM" id="Phobius"/>
    </source>
</evidence>
<evidence type="ECO:0000313" key="2">
    <source>
        <dbReference type="EMBL" id="KGX93404.1"/>
    </source>
</evidence>
<dbReference type="InterPro" id="IPR012156">
    <property type="entry name" value="Cold_shock_CspA"/>
</dbReference>
<comment type="caution">
    <text evidence="2">The sequence shown here is derived from an EMBL/GenBank/DDBJ whole genome shotgun (WGS) entry which is preliminary data.</text>
</comment>
<dbReference type="InterPro" id="IPR010718">
    <property type="entry name" value="DUF1294"/>
</dbReference>
<dbReference type="Pfam" id="PF06961">
    <property type="entry name" value="DUF1294"/>
    <property type="match status" value="1"/>
</dbReference>
<dbReference type="RefSeq" id="WP_231572062.1">
    <property type="nucleotide sequence ID" value="NZ_AVPE01000002.1"/>
</dbReference>
<dbReference type="GO" id="GO:0003676">
    <property type="term" value="F:nucleic acid binding"/>
    <property type="evidence" value="ECO:0007669"/>
    <property type="project" value="InterPro"/>
</dbReference>
<keyword evidence="1" id="KW-1133">Transmembrane helix</keyword>
<dbReference type="PIRSF" id="PIRSF002599">
    <property type="entry name" value="Cold_shock_A"/>
    <property type="match status" value="1"/>
</dbReference>
<reference evidence="2 3" key="1">
    <citation type="submission" date="2013-08" db="EMBL/GenBank/DDBJ databases">
        <authorList>
            <person name="Huang J."/>
            <person name="Wang G."/>
        </authorList>
    </citation>
    <scope>NUCLEOTIDE SEQUENCE [LARGE SCALE GENOMIC DNA]</scope>
    <source>
        <strain evidence="2 3">JSM 076056</strain>
    </source>
</reference>
<proteinExistence type="predicted"/>
<feature type="transmembrane region" description="Helical" evidence="1">
    <location>
        <begin position="37"/>
        <end position="54"/>
    </location>
</feature>
<dbReference type="eggNOG" id="COG3326">
    <property type="taxonomic scope" value="Bacteria"/>
</dbReference>
<organism evidence="2 3">
    <name type="scientific">Pontibacillus halophilus JSM 076056 = DSM 19796</name>
    <dbReference type="NCBI Taxonomy" id="1385510"/>
    <lineage>
        <taxon>Bacteria</taxon>
        <taxon>Bacillati</taxon>
        <taxon>Bacillota</taxon>
        <taxon>Bacilli</taxon>
        <taxon>Bacillales</taxon>
        <taxon>Bacillaceae</taxon>
        <taxon>Pontibacillus</taxon>
    </lineage>
</organism>
<keyword evidence="3" id="KW-1185">Reference proteome</keyword>
<dbReference type="AlphaFoldDB" id="A0A0A5GN43"/>
<accession>A0A0A5GN43</accession>
<name>A0A0A5GN43_9BACI</name>
<keyword evidence="1" id="KW-0472">Membrane</keyword>
<dbReference type="Proteomes" id="UP000030528">
    <property type="component" value="Unassembled WGS sequence"/>
</dbReference>
<feature type="transmembrane region" description="Helical" evidence="1">
    <location>
        <begin position="66"/>
        <end position="84"/>
    </location>
</feature>
<protein>
    <submittedName>
        <fullName evidence="2">Membrane protein</fullName>
    </submittedName>
</protein>
<sequence>MEFILIYIVMINLIGVVLMRVDKQRAKRNQWRIQEKTLFGVAVMGGSVGIWTGMRLYRHKTKHSSFVIGIPLIAILQIAFVLYIQNMS</sequence>